<dbReference type="FunFam" id="3.30.565.10:FF:000049">
    <property type="entry name" value="Two-component sensor histidine kinase"/>
    <property type="match status" value="1"/>
</dbReference>
<dbReference type="Gene3D" id="3.30.450.20">
    <property type="entry name" value="PAS domain"/>
    <property type="match status" value="3"/>
</dbReference>
<dbReference type="NCBIfam" id="TIGR00229">
    <property type="entry name" value="sensory_box"/>
    <property type="match status" value="1"/>
</dbReference>
<dbReference type="Pfam" id="PF08448">
    <property type="entry name" value="PAS_4"/>
    <property type="match status" value="1"/>
</dbReference>
<keyword evidence="13" id="KW-1185">Reference proteome</keyword>
<dbReference type="SUPFAM" id="SSF52172">
    <property type="entry name" value="CheY-like"/>
    <property type="match status" value="1"/>
</dbReference>
<dbReference type="CDD" id="cd00156">
    <property type="entry name" value="REC"/>
    <property type="match status" value="1"/>
</dbReference>
<dbReference type="InterPro" id="IPR003661">
    <property type="entry name" value="HisK_dim/P_dom"/>
</dbReference>
<dbReference type="SMART" id="SM00091">
    <property type="entry name" value="PAS"/>
    <property type="match status" value="3"/>
</dbReference>
<evidence type="ECO:0000256" key="1">
    <source>
        <dbReference type="ARBA" id="ARBA00000085"/>
    </source>
</evidence>
<evidence type="ECO:0000256" key="3">
    <source>
        <dbReference type="ARBA" id="ARBA00022553"/>
    </source>
</evidence>
<dbReference type="Proteomes" id="UP000252405">
    <property type="component" value="Unassembled WGS sequence"/>
</dbReference>
<evidence type="ECO:0000259" key="8">
    <source>
        <dbReference type="PROSITE" id="PS50109"/>
    </source>
</evidence>
<dbReference type="AlphaFoldDB" id="A0A368U3M7"/>
<dbReference type="Gene3D" id="1.10.287.130">
    <property type="match status" value="1"/>
</dbReference>
<evidence type="ECO:0000256" key="7">
    <source>
        <dbReference type="SAM" id="Coils"/>
    </source>
</evidence>
<feature type="domain" description="Histidine kinase" evidence="8">
    <location>
        <begin position="501"/>
        <end position="714"/>
    </location>
</feature>
<keyword evidence="3 6" id="KW-0597">Phosphoprotein</keyword>
<dbReference type="EC" id="2.7.13.3" evidence="2"/>
<evidence type="ECO:0000256" key="6">
    <source>
        <dbReference type="PROSITE-ProRule" id="PRU00169"/>
    </source>
</evidence>
<evidence type="ECO:0000256" key="5">
    <source>
        <dbReference type="ARBA" id="ARBA00022777"/>
    </source>
</evidence>
<dbReference type="PROSITE" id="PS50112">
    <property type="entry name" value="PAS"/>
    <property type="match status" value="1"/>
</dbReference>
<dbReference type="InterPro" id="IPR036890">
    <property type="entry name" value="HATPase_C_sf"/>
</dbReference>
<feature type="coiled-coil region" evidence="7">
    <location>
        <begin position="14"/>
        <end position="76"/>
    </location>
</feature>
<dbReference type="InterPro" id="IPR013656">
    <property type="entry name" value="PAS_4"/>
</dbReference>
<dbReference type="PROSITE" id="PS50113">
    <property type="entry name" value="PAC"/>
    <property type="match status" value="1"/>
</dbReference>
<dbReference type="EMBL" id="QPII01000001">
    <property type="protein sequence ID" value="RCV91635.1"/>
    <property type="molecule type" value="Genomic_DNA"/>
</dbReference>
<dbReference type="Gene3D" id="3.30.565.10">
    <property type="entry name" value="Histidine kinase-like ATPase, C-terminal domain"/>
    <property type="match status" value="1"/>
</dbReference>
<dbReference type="GO" id="GO:0000155">
    <property type="term" value="F:phosphorelay sensor kinase activity"/>
    <property type="evidence" value="ECO:0007669"/>
    <property type="project" value="InterPro"/>
</dbReference>
<evidence type="ECO:0000313" key="13">
    <source>
        <dbReference type="Proteomes" id="UP000252405"/>
    </source>
</evidence>
<sequence length="866" mass="97061">MSSLDAPVVTSERERELERQVAKLQRINAALIERVESSNLPRTAPYAAFEHAALLAEQVRERTRALNQTLHELRASNRLLGEARKRAEQANQYLVDAIESITDAFVLFGADQRIQHFNSRFAEFWRPAGIEVQAGMTLEELRLLALTSGLVINEQLKQREGRTIYQLHDGRWVQVNQRPIRGGGRVFLYVDITELKRHEHAEREHALAQKSRLLQATLDSLSQGVAVITHGGLLEMHNQRFSQLAGLDGLTLPVPLPEVGAASELVDPADAQAVLPACERRLSDGRVVEVRGHPMPGGGQVLTYTDITERIRQAEALAERERWIRTITDHVPAMIAYLDRELRYVFTNRVYEEWYGWPHDLLLGSSLGDLHSAEHCARLMPYLQRVLAGERISFELPELNVGGEQRVLLRAYVPHRDSDGSVIGFFVLIRDITEQRRTSEALHQAYQNLEQRVRERTAELTRVNAQLREEIEERLTAECQLRDAKTEAEAANLSKTKFLAAVSHDLLQPLNAARLFVGALVEQEMSAANLELIQQVGHSLKDVETLLGTLVDISKLDAGVVTPEVTPFAIRELLDGLAREYRQVAASEGLGFHYVPSSAIVSSDISLLSRVIRNLLSNAVRYTSSGHLLLGCRRRREGLEIQVLDTGCGIAEEEQELIFQEFRRLPSAVSARDRGLGLGLSIVDKISRMLQQPVRIRSRVGHGTLFGVLLPYAQRLPAGQTRQAVVSGVGRELAGRCLWVVDNDPAICLAMRHLLERWGCKVIVAESETRLAKRVCLIDGAADALIVDYHLDHECNGLDLAERINGMRKSPLPVLVITADHSRELRQQVRALGFQILNKPVKPLRLRTTLQQLMAETPLDTTSEFL</sequence>
<reference evidence="12 13" key="1">
    <citation type="submission" date="2018-07" db="EMBL/GenBank/DDBJ databases">
        <title>Halomonas montanilacus sp. nov., isolated from Lake Pengyan on Tibetan Plateau.</title>
        <authorList>
            <person name="Lu H."/>
            <person name="Xing P."/>
            <person name="Wu Q."/>
        </authorList>
    </citation>
    <scope>NUCLEOTIDE SEQUENCE [LARGE SCALE GENOMIC DNA]</scope>
    <source>
        <strain evidence="12 13">PYC7W</strain>
    </source>
</reference>
<feature type="domain" description="Response regulatory" evidence="9">
    <location>
        <begin position="737"/>
        <end position="854"/>
    </location>
</feature>
<evidence type="ECO:0000256" key="4">
    <source>
        <dbReference type="ARBA" id="ARBA00022679"/>
    </source>
</evidence>
<feature type="domain" description="PAC" evidence="11">
    <location>
        <begin position="392"/>
        <end position="444"/>
    </location>
</feature>
<dbReference type="InterPro" id="IPR000014">
    <property type="entry name" value="PAS"/>
</dbReference>
<dbReference type="Pfam" id="PF12860">
    <property type="entry name" value="PAS_7"/>
    <property type="match status" value="2"/>
</dbReference>
<feature type="modified residue" description="4-aspartylphosphate" evidence="6">
    <location>
        <position position="788"/>
    </location>
</feature>
<feature type="coiled-coil region" evidence="7">
    <location>
        <begin position="432"/>
        <end position="487"/>
    </location>
</feature>
<dbReference type="Pfam" id="PF00512">
    <property type="entry name" value="HisKA"/>
    <property type="match status" value="1"/>
</dbReference>
<dbReference type="FunFam" id="1.10.287.130:FF:000081">
    <property type="entry name" value="Hybrid sensor histidine kinase/response regulator"/>
    <property type="match status" value="1"/>
</dbReference>
<proteinExistence type="predicted"/>
<name>A0A368U3M7_9GAMM</name>
<keyword evidence="5" id="KW-0418">Kinase</keyword>
<accession>A0A368U3M7</accession>
<evidence type="ECO:0000313" key="12">
    <source>
        <dbReference type="EMBL" id="RCV91635.1"/>
    </source>
</evidence>
<dbReference type="PROSITE" id="PS50110">
    <property type="entry name" value="RESPONSE_REGULATORY"/>
    <property type="match status" value="1"/>
</dbReference>
<dbReference type="SUPFAM" id="SSF55785">
    <property type="entry name" value="PYP-like sensor domain (PAS domain)"/>
    <property type="match status" value="3"/>
</dbReference>
<dbReference type="SUPFAM" id="SSF47384">
    <property type="entry name" value="Homodimeric domain of signal transducing histidine kinase"/>
    <property type="match status" value="1"/>
</dbReference>
<dbReference type="NCBIfam" id="NF041832">
    <property type="entry name" value="near_NosP_CTERM"/>
    <property type="match status" value="1"/>
</dbReference>
<dbReference type="InterPro" id="IPR000700">
    <property type="entry name" value="PAS-assoc_C"/>
</dbReference>
<dbReference type="InterPro" id="IPR003594">
    <property type="entry name" value="HATPase_dom"/>
</dbReference>
<dbReference type="SMART" id="SM00388">
    <property type="entry name" value="HisKA"/>
    <property type="match status" value="1"/>
</dbReference>
<keyword evidence="4" id="KW-0808">Transferase</keyword>
<dbReference type="PRINTS" id="PR00344">
    <property type="entry name" value="BCTRLSENSOR"/>
</dbReference>
<dbReference type="PANTHER" id="PTHR43047:SF9">
    <property type="entry name" value="HISTIDINE KINASE"/>
    <property type="match status" value="1"/>
</dbReference>
<feature type="domain" description="PAS" evidence="10">
    <location>
        <begin position="320"/>
        <end position="390"/>
    </location>
</feature>
<dbReference type="Gene3D" id="3.40.50.2300">
    <property type="match status" value="1"/>
</dbReference>
<evidence type="ECO:0000259" key="9">
    <source>
        <dbReference type="PROSITE" id="PS50110"/>
    </source>
</evidence>
<dbReference type="InterPro" id="IPR011006">
    <property type="entry name" value="CheY-like_superfamily"/>
</dbReference>
<dbReference type="PANTHER" id="PTHR43047">
    <property type="entry name" value="TWO-COMPONENT HISTIDINE PROTEIN KINASE"/>
    <property type="match status" value="1"/>
</dbReference>
<evidence type="ECO:0000256" key="2">
    <source>
        <dbReference type="ARBA" id="ARBA00012438"/>
    </source>
</evidence>
<protein>
    <recommendedName>
        <fullName evidence="2">histidine kinase</fullName>
        <ecNumber evidence="2">2.7.13.3</ecNumber>
    </recommendedName>
</protein>
<dbReference type="Pfam" id="PF00072">
    <property type="entry name" value="Response_reg"/>
    <property type="match status" value="1"/>
</dbReference>
<dbReference type="PROSITE" id="PS50109">
    <property type="entry name" value="HIS_KIN"/>
    <property type="match status" value="1"/>
</dbReference>
<evidence type="ECO:0000259" key="11">
    <source>
        <dbReference type="PROSITE" id="PS50113"/>
    </source>
</evidence>
<dbReference type="SMART" id="SM00387">
    <property type="entry name" value="HATPase_c"/>
    <property type="match status" value="1"/>
</dbReference>
<dbReference type="SMART" id="SM00448">
    <property type="entry name" value="REC"/>
    <property type="match status" value="1"/>
</dbReference>
<evidence type="ECO:0000259" key="10">
    <source>
        <dbReference type="PROSITE" id="PS50112"/>
    </source>
</evidence>
<dbReference type="OrthoDB" id="9764438at2"/>
<dbReference type="GO" id="GO:0009927">
    <property type="term" value="F:histidine phosphotransfer kinase activity"/>
    <property type="evidence" value="ECO:0007669"/>
    <property type="project" value="TreeGrafter"/>
</dbReference>
<dbReference type="InterPro" id="IPR036097">
    <property type="entry name" value="HisK_dim/P_sf"/>
</dbReference>
<dbReference type="CDD" id="cd00082">
    <property type="entry name" value="HisKA"/>
    <property type="match status" value="1"/>
</dbReference>
<dbReference type="Pfam" id="PF13188">
    <property type="entry name" value="PAS_8"/>
    <property type="match status" value="1"/>
</dbReference>
<keyword evidence="7" id="KW-0175">Coiled coil</keyword>
<dbReference type="InterPro" id="IPR004358">
    <property type="entry name" value="Sig_transdc_His_kin-like_C"/>
</dbReference>
<dbReference type="GO" id="GO:0005886">
    <property type="term" value="C:plasma membrane"/>
    <property type="evidence" value="ECO:0007669"/>
    <property type="project" value="TreeGrafter"/>
</dbReference>
<comment type="caution">
    <text evidence="12">The sequence shown here is derived from an EMBL/GenBank/DDBJ whole genome shotgun (WGS) entry which is preliminary data.</text>
</comment>
<dbReference type="InterPro" id="IPR035965">
    <property type="entry name" value="PAS-like_dom_sf"/>
</dbReference>
<organism evidence="12 13">
    <name type="scientific">Billgrantia montanilacus</name>
    <dbReference type="NCBI Taxonomy" id="2282305"/>
    <lineage>
        <taxon>Bacteria</taxon>
        <taxon>Pseudomonadati</taxon>
        <taxon>Pseudomonadota</taxon>
        <taxon>Gammaproteobacteria</taxon>
        <taxon>Oceanospirillales</taxon>
        <taxon>Halomonadaceae</taxon>
        <taxon>Billgrantia</taxon>
    </lineage>
</organism>
<dbReference type="Pfam" id="PF02518">
    <property type="entry name" value="HATPase_c"/>
    <property type="match status" value="1"/>
</dbReference>
<dbReference type="InterPro" id="IPR005467">
    <property type="entry name" value="His_kinase_dom"/>
</dbReference>
<comment type="catalytic activity">
    <reaction evidence="1">
        <text>ATP + protein L-histidine = ADP + protein N-phospho-L-histidine.</text>
        <dbReference type="EC" id="2.7.13.3"/>
    </reaction>
</comment>
<gene>
    <name evidence="12" type="ORF">DU505_00740</name>
</gene>
<dbReference type="InterPro" id="IPR001789">
    <property type="entry name" value="Sig_transdc_resp-reg_receiver"/>
</dbReference>
<dbReference type="SUPFAM" id="SSF55874">
    <property type="entry name" value="ATPase domain of HSP90 chaperone/DNA topoisomerase II/histidine kinase"/>
    <property type="match status" value="1"/>
</dbReference>